<dbReference type="EC" id="1.3.1.70" evidence="3"/>
<dbReference type="STRING" id="670386.D3B851"/>
<evidence type="ECO:0000256" key="6">
    <source>
        <dbReference type="ARBA" id="ARBA00022857"/>
    </source>
</evidence>
<gene>
    <name evidence="21" type="ORF">PPL_04642</name>
</gene>
<protein>
    <recommendedName>
        <fullName evidence="18">Delta(14)-sterol reductase</fullName>
        <ecNumber evidence="3">1.3.1.70</ecNumber>
    </recommendedName>
    <alternativeName>
        <fullName evidence="15">C-14 sterol reductase</fullName>
    </alternativeName>
    <alternativeName>
        <fullName evidence="16">Sterol C14-reductase</fullName>
    </alternativeName>
</protein>
<keyword evidence="11" id="KW-0443">Lipid metabolism</keyword>
<proteinExistence type="inferred from homology"/>
<keyword evidence="5 20" id="KW-0812">Transmembrane</keyword>
<dbReference type="FunFam" id="1.20.120.1630:FF:000011">
    <property type="entry name" value="Delta(14)-sterol reductase"/>
    <property type="match status" value="1"/>
</dbReference>
<dbReference type="GO" id="GO:0006696">
    <property type="term" value="P:ergosterol biosynthetic process"/>
    <property type="evidence" value="ECO:0007669"/>
    <property type="project" value="TreeGrafter"/>
</dbReference>
<sequence>MSTVKRTTKTSVGGEQQPQQENNSQMTAAQLKEVEDLKKIQPANEFGGAIGTAFLIFLLPVLVYWLWVSMEFNQGYLLLPRELSLAGFQEVGATLYEKVMTHAIPTQKSFTIYACWFLFQVVLQALVPGRNVLGTPLPGGKRLPYVLNGWRCFWITMLAAFALVYSGFIKATILYDNFGSILSTINLFAYVFTVFLKIQAKLKDEEERMSGHFFYDFWMGFARNPRIGSFDLKLFCESRPGLSLWVLNNLSIAVKQYETFGYIPLSTAMVCVFHFWYVADFHFHEEAILTTMDIVTEKFGFMLVYGDLAWVPFTYCLQSYYILRHVDANGSPLNISFQYALLVLAVKAFGFYLFRWVNSQKHAFRRNPEAPIWGKRPEYILTKRGTKLLVSGFWGIGRHLNYTGDIIIAFAWCLPCQFDSPAPFFYFAYFTILELHRCHRDHHACAEKYGDDWKEYCRRVPYIFIPYIF</sequence>
<keyword evidence="6" id="KW-0521">NADP</keyword>
<comment type="subcellular location">
    <subcellularLocation>
        <location evidence="1">Membrane</location>
        <topology evidence="1">Multi-pass membrane protein</topology>
    </subcellularLocation>
</comment>
<keyword evidence="13" id="KW-1207">Sterol metabolism</keyword>
<dbReference type="Pfam" id="PF01222">
    <property type="entry name" value="ERG4_ERG24"/>
    <property type="match status" value="1"/>
</dbReference>
<dbReference type="PANTHER" id="PTHR21257:SF31">
    <property type="entry name" value="DELTA(24(24(1)))-STEROL REDUCTASE ERG4"/>
    <property type="match status" value="1"/>
</dbReference>
<keyword evidence="8 20" id="KW-1133">Transmembrane helix</keyword>
<evidence type="ECO:0000256" key="12">
    <source>
        <dbReference type="ARBA" id="ARBA00023136"/>
    </source>
</evidence>
<dbReference type="InParanoid" id="D3B851"/>
<keyword evidence="22" id="KW-1185">Reference proteome</keyword>
<reference evidence="21 22" key="1">
    <citation type="journal article" date="2011" name="Genome Res.">
        <title>Phylogeny-wide analysis of social amoeba genomes highlights ancient origins for complex intercellular communication.</title>
        <authorList>
            <person name="Heidel A.J."/>
            <person name="Lawal H.M."/>
            <person name="Felder M."/>
            <person name="Schilde C."/>
            <person name="Helps N.R."/>
            <person name="Tunggal B."/>
            <person name="Rivero F."/>
            <person name="John U."/>
            <person name="Schleicher M."/>
            <person name="Eichinger L."/>
            <person name="Platzer M."/>
            <person name="Noegel A.A."/>
            <person name="Schaap P."/>
            <person name="Gloeckner G."/>
        </authorList>
    </citation>
    <scope>NUCLEOTIDE SEQUENCE [LARGE SCALE GENOMIC DNA]</scope>
    <source>
        <strain evidence="22">ATCC 26659 / Pp 5 / PN500</strain>
    </source>
</reference>
<evidence type="ECO:0000256" key="16">
    <source>
        <dbReference type="ARBA" id="ARBA00031227"/>
    </source>
</evidence>
<keyword evidence="14" id="KW-0753">Steroid metabolism</keyword>
<name>D3B851_HETP5</name>
<feature type="transmembrane region" description="Helical" evidence="20">
    <location>
        <begin position="299"/>
        <end position="323"/>
    </location>
</feature>
<evidence type="ECO:0000256" key="1">
    <source>
        <dbReference type="ARBA" id="ARBA00004141"/>
    </source>
</evidence>
<evidence type="ECO:0000256" key="2">
    <source>
        <dbReference type="ARBA" id="ARBA00005402"/>
    </source>
</evidence>
<evidence type="ECO:0000256" key="9">
    <source>
        <dbReference type="ARBA" id="ARBA00023002"/>
    </source>
</evidence>
<evidence type="ECO:0000256" key="4">
    <source>
        <dbReference type="ARBA" id="ARBA00022516"/>
    </source>
</evidence>
<dbReference type="OMA" id="PNYMGDL"/>
<accession>D3B851</accession>
<feature type="transmembrane region" description="Helical" evidence="20">
    <location>
        <begin position="181"/>
        <end position="200"/>
    </location>
</feature>
<feature type="transmembrane region" description="Helical" evidence="20">
    <location>
        <begin position="150"/>
        <end position="169"/>
    </location>
</feature>
<dbReference type="Proteomes" id="UP000001396">
    <property type="component" value="Unassembled WGS sequence"/>
</dbReference>
<feature type="region of interest" description="Disordered" evidence="19">
    <location>
        <begin position="1"/>
        <end position="26"/>
    </location>
</feature>
<keyword evidence="9" id="KW-0560">Oxidoreductase</keyword>
<evidence type="ECO:0000313" key="21">
    <source>
        <dbReference type="EMBL" id="EFA82219.1"/>
    </source>
</evidence>
<feature type="transmembrane region" description="Helical" evidence="20">
    <location>
        <begin position="110"/>
        <end position="129"/>
    </location>
</feature>
<dbReference type="PANTHER" id="PTHR21257">
    <property type="entry name" value="DELTA(14)-STEROL REDUCTASE"/>
    <property type="match status" value="1"/>
</dbReference>
<evidence type="ECO:0000256" key="14">
    <source>
        <dbReference type="ARBA" id="ARBA00023221"/>
    </source>
</evidence>
<dbReference type="RefSeq" id="XP_020434336.1">
    <property type="nucleotide sequence ID" value="XM_020575541.1"/>
</dbReference>
<keyword evidence="4" id="KW-0444">Lipid biosynthesis</keyword>
<dbReference type="EMBL" id="ADBJ01000020">
    <property type="protein sequence ID" value="EFA82219.1"/>
    <property type="molecule type" value="Genomic_DNA"/>
</dbReference>
<evidence type="ECO:0000256" key="7">
    <source>
        <dbReference type="ARBA" id="ARBA00022955"/>
    </source>
</evidence>
<evidence type="ECO:0000256" key="11">
    <source>
        <dbReference type="ARBA" id="ARBA00023098"/>
    </source>
</evidence>
<keyword evidence="7" id="KW-0752">Steroid biosynthesis</keyword>
<comment type="pathway">
    <text evidence="17">Steroid biosynthesis.</text>
</comment>
<dbReference type="GO" id="GO:0005789">
    <property type="term" value="C:endoplasmic reticulum membrane"/>
    <property type="evidence" value="ECO:0007669"/>
    <property type="project" value="TreeGrafter"/>
</dbReference>
<dbReference type="InterPro" id="IPR001171">
    <property type="entry name" value="ERG24_DHCR-like"/>
</dbReference>
<dbReference type="GO" id="GO:0050613">
    <property type="term" value="F:Delta14-sterol reductase activity"/>
    <property type="evidence" value="ECO:0007669"/>
    <property type="project" value="UniProtKB-EC"/>
</dbReference>
<evidence type="ECO:0000256" key="13">
    <source>
        <dbReference type="ARBA" id="ARBA00023166"/>
    </source>
</evidence>
<dbReference type="AlphaFoldDB" id="D3B851"/>
<evidence type="ECO:0000256" key="10">
    <source>
        <dbReference type="ARBA" id="ARBA00023011"/>
    </source>
</evidence>
<evidence type="ECO:0000256" key="17">
    <source>
        <dbReference type="ARBA" id="ARBA00060577"/>
    </source>
</evidence>
<keyword evidence="12 20" id="KW-0472">Membrane</keyword>
<evidence type="ECO:0000313" key="22">
    <source>
        <dbReference type="Proteomes" id="UP000001396"/>
    </source>
</evidence>
<dbReference type="Gene3D" id="1.20.120.1630">
    <property type="match status" value="1"/>
</dbReference>
<evidence type="ECO:0000256" key="15">
    <source>
        <dbReference type="ARBA" id="ARBA00030165"/>
    </source>
</evidence>
<evidence type="ECO:0000256" key="3">
    <source>
        <dbReference type="ARBA" id="ARBA00012413"/>
    </source>
</evidence>
<evidence type="ECO:0000256" key="5">
    <source>
        <dbReference type="ARBA" id="ARBA00022692"/>
    </source>
</evidence>
<feature type="transmembrane region" description="Helical" evidence="20">
    <location>
        <begin position="46"/>
        <end position="67"/>
    </location>
</feature>
<feature type="transmembrane region" description="Helical" evidence="20">
    <location>
        <begin position="335"/>
        <end position="357"/>
    </location>
</feature>
<keyword evidence="10" id="KW-0756">Sterol biosynthesis</keyword>
<organism evidence="21 22">
    <name type="scientific">Heterostelium pallidum (strain ATCC 26659 / Pp 5 / PN500)</name>
    <name type="common">Cellular slime mold</name>
    <name type="synonym">Polysphondylium pallidum</name>
    <dbReference type="NCBI Taxonomy" id="670386"/>
    <lineage>
        <taxon>Eukaryota</taxon>
        <taxon>Amoebozoa</taxon>
        <taxon>Evosea</taxon>
        <taxon>Eumycetozoa</taxon>
        <taxon>Dictyostelia</taxon>
        <taxon>Acytosteliales</taxon>
        <taxon>Acytosteliaceae</taxon>
        <taxon>Heterostelium</taxon>
    </lineage>
</organism>
<dbReference type="GO" id="GO:0000246">
    <property type="term" value="F:Delta24(24-1) sterol reductase activity"/>
    <property type="evidence" value="ECO:0007669"/>
    <property type="project" value="TreeGrafter"/>
</dbReference>
<evidence type="ECO:0000256" key="8">
    <source>
        <dbReference type="ARBA" id="ARBA00022989"/>
    </source>
</evidence>
<comment type="similarity">
    <text evidence="2">Belongs to the ERG4/ERG24 family.</text>
</comment>
<comment type="caution">
    <text evidence="21">The sequence shown here is derived from an EMBL/GenBank/DDBJ whole genome shotgun (WGS) entry which is preliminary data.</text>
</comment>
<evidence type="ECO:0000256" key="18">
    <source>
        <dbReference type="ARBA" id="ARBA00069705"/>
    </source>
</evidence>
<evidence type="ECO:0000256" key="20">
    <source>
        <dbReference type="SAM" id="Phobius"/>
    </source>
</evidence>
<evidence type="ECO:0000256" key="19">
    <source>
        <dbReference type="SAM" id="MobiDB-lite"/>
    </source>
</evidence>
<dbReference type="GeneID" id="31360129"/>